<organism evidence="4 5">
    <name type="scientific">Caenorhabditis tropicalis</name>
    <dbReference type="NCBI Taxonomy" id="1561998"/>
    <lineage>
        <taxon>Eukaryota</taxon>
        <taxon>Metazoa</taxon>
        <taxon>Ecdysozoa</taxon>
        <taxon>Nematoda</taxon>
        <taxon>Chromadorea</taxon>
        <taxon>Rhabditida</taxon>
        <taxon>Rhabditina</taxon>
        <taxon>Rhabditomorpha</taxon>
        <taxon>Rhabditoidea</taxon>
        <taxon>Rhabditidae</taxon>
        <taxon>Peloderinae</taxon>
        <taxon>Caenorhabditis</taxon>
    </lineage>
</organism>
<dbReference type="STRING" id="1561998.A0A1I7UKE9"/>
<feature type="transmembrane region" description="Helical" evidence="2">
    <location>
        <begin position="7"/>
        <end position="28"/>
    </location>
</feature>
<evidence type="ECO:0000256" key="2">
    <source>
        <dbReference type="SAM" id="Phobius"/>
    </source>
</evidence>
<dbReference type="PANTHER" id="PTHR47520">
    <property type="entry name" value="CX DOMAIN-CONTAINING PROTEIN-RELATED"/>
    <property type="match status" value="1"/>
</dbReference>
<evidence type="ECO:0000313" key="5">
    <source>
        <dbReference type="WBParaSite" id="Csp11.Scaffold630.g16849.t2"/>
    </source>
</evidence>
<name>A0A1I7UKE9_9PELO</name>
<keyword evidence="2" id="KW-1133">Transmembrane helix</keyword>
<dbReference type="eggNOG" id="ENOG502TGRU">
    <property type="taxonomic scope" value="Eukaryota"/>
</dbReference>
<evidence type="ECO:0000313" key="4">
    <source>
        <dbReference type="Proteomes" id="UP000095282"/>
    </source>
</evidence>
<keyword evidence="4" id="KW-1185">Reference proteome</keyword>
<dbReference type="PANTHER" id="PTHR47520:SF2">
    <property type="entry name" value="CX DOMAIN-CONTAINING PROTEIN"/>
    <property type="match status" value="1"/>
</dbReference>
<feature type="transmembrane region" description="Helical" evidence="2">
    <location>
        <begin position="179"/>
        <end position="200"/>
    </location>
</feature>
<protein>
    <submittedName>
        <fullName evidence="5">CX domain-containing protein</fullName>
    </submittedName>
</protein>
<feature type="region of interest" description="Disordered" evidence="1">
    <location>
        <begin position="38"/>
        <end position="70"/>
    </location>
</feature>
<evidence type="ECO:0000259" key="3">
    <source>
        <dbReference type="Pfam" id="PF01705"/>
    </source>
</evidence>
<dbReference type="InterPro" id="IPR002619">
    <property type="entry name" value="CX"/>
</dbReference>
<evidence type="ECO:0000256" key="1">
    <source>
        <dbReference type="SAM" id="MobiDB-lite"/>
    </source>
</evidence>
<accession>A0A1I7UKE9</accession>
<keyword evidence="2" id="KW-0812">Transmembrane</keyword>
<dbReference type="WBParaSite" id="Csp11.Scaffold630.g16849.t2">
    <property type="protein sequence ID" value="Csp11.Scaffold630.g16849.t2"/>
    <property type="gene ID" value="Csp11.Scaffold630.g16849"/>
</dbReference>
<sequence>MKIGDSLLIVRFMNIFFFISLFFIFFYYEISAKGGGGRGGGGRGSSGSRSSSKSSSGSRSSGGIGGARSSNREMWDSLDINRDAFKPSMFKSHFSVGTTANTFIINKPELPIIHNNHHYFWFGYYRNVSDKNKLCEHTIDENDGELFNVTFANGTRPKIIQFGCGGYDICCDMRCCGPIANLIGSILWLLAVIIAIRYGCCRG</sequence>
<dbReference type="AlphaFoldDB" id="A0A1I7UKE9"/>
<feature type="domain" description="CX" evidence="3">
    <location>
        <begin position="119"/>
        <end position="176"/>
    </location>
</feature>
<dbReference type="Proteomes" id="UP000095282">
    <property type="component" value="Unplaced"/>
</dbReference>
<feature type="compositionally biased region" description="Low complexity" evidence="1">
    <location>
        <begin position="46"/>
        <end position="59"/>
    </location>
</feature>
<dbReference type="Pfam" id="PF01705">
    <property type="entry name" value="CX"/>
    <property type="match status" value="1"/>
</dbReference>
<keyword evidence="2" id="KW-0472">Membrane</keyword>
<proteinExistence type="predicted"/>
<reference evidence="5" key="1">
    <citation type="submission" date="2016-11" db="UniProtKB">
        <authorList>
            <consortium name="WormBaseParasite"/>
        </authorList>
    </citation>
    <scope>IDENTIFICATION</scope>
</reference>